<gene>
    <name evidence="1" type="ORF">NEOLI_000242</name>
</gene>
<evidence type="ECO:0000313" key="2">
    <source>
        <dbReference type="Proteomes" id="UP000186594"/>
    </source>
</evidence>
<protein>
    <submittedName>
        <fullName evidence="1">N6-adenosine-methyltransferase subunit METTL3</fullName>
    </submittedName>
</protein>
<proteinExistence type="predicted"/>
<sequence>MTTLEHFLSLQKTLPSTEKDTPESIEFEIMRALLKFLKGAHRTFILSMPMATNKLLGKLIKAEGPLIYSPKNISRLEDILQYLDETYDFIYKQGKCKNTGELVWVTPVAIEVAWVTEGFGTQEDITALKKRKITSDHTSHSSIAQDLQTLLSYKSVFDIQHSRHTEIVSLLQSPTARVKLLCQARNTEKTIRPFCTANSKRECRIRDCGKIHFIPIIKPHTETGLGDCSYLNTCHKMDICKYLHYVLDVPIEQVFLFLIGNYAGRV</sequence>
<organism evidence="1 2">
    <name type="scientific">Neolecta irregularis (strain DAH-3)</name>
    <dbReference type="NCBI Taxonomy" id="1198029"/>
    <lineage>
        <taxon>Eukaryota</taxon>
        <taxon>Fungi</taxon>
        <taxon>Dikarya</taxon>
        <taxon>Ascomycota</taxon>
        <taxon>Taphrinomycotina</taxon>
        <taxon>Neolectales</taxon>
        <taxon>Neolectaceae</taxon>
        <taxon>Neolecta</taxon>
    </lineage>
</organism>
<accession>A0A1U7LIX5</accession>
<dbReference type="GO" id="GO:0032259">
    <property type="term" value="P:methylation"/>
    <property type="evidence" value="ECO:0007669"/>
    <property type="project" value="UniProtKB-KW"/>
</dbReference>
<dbReference type="EMBL" id="LXFE01003012">
    <property type="protein sequence ID" value="OLL22616.1"/>
    <property type="molecule type" value="Genomic_DNA"/>
</dbReference>
<keyword evidence="2" id="KW-1185">Reference proteome</keyword>
<dbReference type="AlphaFoldDB" id="A0A1U7LIX5"/>
<keyword evidence="1" id="KW-0808">Transferase</keyword>
<keyword evidence="1" id="KW-0489">Methyltransferase</keyword>
<evidence type="ECO:0000313" key="1">
    <source>
        <dbReference type="EMBL" id="OLL22616.1"/>
    </source>
</evidence>
<dbReference type="STRING" id="1198029.A0A1U7LIX5"/>
<comment type="caution">
    <text evidence="1">The sequence shown here is derived from an EMBL/GenBank/DDBJ whole genome shotgun (WGS) entry which is preliminary data.</text>
</comment>
<dbReference type="GO" id="GO:0008168">
    <property type="term" value="F:methyltransferase activity"/>
    <property type="evidence" value="ECO:0007669"/>
    <property type="project" value="UniProtKB-KW"/>
</dbReference>
<dbReference type="Proteomes" id="UP000186594">
    <property type="component" value="Unassembled WGS sequence"/>
</dbReference>
<reference evidence="1 2" key="1">
    <citation type="submission" date="2016-04" db="EMBL/GenBank/DDBJ databases">
        <title>Evolutionary innovation and constraint leading to complex multicellularity in the Ascomycota.</title>
        <authorList>
            <person name="Cisse O."/>
            <person name="Nguyen A."/>
            <person name="Hewitt D.A."/>
            <person name="Jedd G."/>
            <person name="Stajich J.E."/>
        </authorList>
    </citation>
    <scope>NUCLEOTIDE SEQUENCE [LARGE SCALE GENOMIC DNA]</scope>
    <source>
        <strain evidence="1 2">DAH-3</strain>
    </source>
</reference>
<name>A0A1U7LIX5_NEOID</name>
<dbReference type="OrthoDB" id="10262526at2759"/>